<keyword evidence="5" id="KW-0443">Lipid metabolism</keyword>
<dbReference type="CDD" id="cd06850">
    <property type="entry name" value="biotinyl_domain"/>
    <property type="match status" value="1"/>
</dbReference>
<organism evidence="9">
    <name type="scientific">marine metagenome</name>
    <dbReference type="NCBI Taxonomy" id="408172"/>
    <lineage>
        <taxon>unclassified sequences</taxon>
        <taxon>metagenomes</taxon>
        <taxon>ecological metagenomes</taxon>
    </lineage>
</organism>
<keyword evidence="3" id="KW-0444">Lipid biosynthesis</keyword>
<dbReference type="InterPro" id="IPR001249">
    <property type="entry name" value="AcCoA_biotinCC"/>
</dbReference>
<evidence type="ECO:0000256" key="2">
    <source>
        <dbReference type="ARBA" id="ARBA00017562"/>
    </source>
</evidence>
<comment type="pathway">
    <text evidence="1">Lipid metabolism; fatty acid biosynthesis.</text>
</comment>
<dbReference type="Pfam" id="PF00364">
    <property type="entry name" value="Biotin_lipoyl"/>
    <property type="match status" value="1"/>
</dbReference>
<gene>
    <name evidence="9" type="ORF">METZ01_LOCUS37123</name>
</gene>
<dbReference type="PANTHER" id="PTHR45266">
    <property type="entry name" value="OXALOACETATE DECARBOXYLASE ALPHA CHAIN"/>
    <property type="match status" value="1"/>
</dbReference>
<dbReference type="UniPathway" id="UPA00094"/>
<dbReference type="InterPro" id="IPR001882">
    <property type="entry name" value="Biotin_BS"/>
</dbReference>
<dbReference type="GO" id="GO:0009317">
    <property type="term" value="C:acetyl-CoA carboxylase complex"/>
    <property type="evidence" value="ECO:0007669"/>
    <property type="project" value="InterPro"/>
</dbReference>
<dbReference type="GO" id="GO:0006633">
    <property type="term" value="P:fatty acid biosynthetic process"/>
    <property type="evidence" value="ECO:0007669"/>
    <property type="project" value="UniProtKB-UniPathway"/>
</dbReference>
<evidence type="ECO:0000313" key="9">
    <source>
        <dbReference type="EMBL" id="SUZ84269.1"/>
    </source>
</evidence>
<dbReference type="InterPro" id="IPR000089">
    <property type="entry name" value="Biotin_lipoyl"/>
</dbReference>
<keyword evidence="7" id="KW-0092">Biotin</keyword>
<protein>
    <recommendedName>
        <fullName evidence="2">Biotin carboxyl carrier protein of acetyl-CoA carboxylase</fullName>
    </recommendedName>
</protein>
<evidence type="ECO:0000256" key="6">
    <source>
        <dbReference type="ARBA" id="ARBA00023160"/>
    </source>
</evidence>
<keyword evidence="6" id="KW-0275">Fatty acid biosynthesis</keyword>
<evidence type="ECO:0000256" key="5">
    <source>
        <dbReference type="ARBA" id="ARBA00023098"/>
    </source>
</evidence>
<evidence type="ECO:0000259" key="8">
    <source>
        <dbReference type="PROSITE" id="PS50968"/>
    </source>
</evidence>
<accession>A0A381R074</accession>
<evidence type="ECO:0000256" key="3">
    <source>
        <dbReference type="ARBA" id="ARBA00022516"/>
    </source>
</evidence>
<dbReference type="GO" id="GO:0003989">
    <property type="term" value="F:acetyl-CoA carboxylase activity"/>
    <property type="evidence" value="ECO:0007669"/>
    <property type="project" value="InterPro"/>
</dbReference>
<dbReference type="InterPro" id="IPR011053">
    <property type="entry name" value="Single_hybrid_motif"/>
</dbReference>
<evidence type="ECO:0000256" key="7">
    <source>
        <dbReference type="ARBA" id="ARBA00023267"/>
    </source>
</evidence>
<dbReference type="PROSITE" id="PS00188">
    <property type="entry name" value="BIOTIN"/>
    <property type="match status" value="1"/>
</dbReference>
<sequence>MVGTFYLAPTPDAPSYVEIGAEVKPGDGLCIIEAMKLMNELESEVAGTIVEICVENAQPVEYGQVLFLVDPA</sequence>
<proteinExistence type="predicted"/>
<dbReference type="SUPFAM" id="SSF51230">
    <property type="entry name" value="Single hybrid motif"/>
    <property type="match status" value="1"/>
</dbReference>
<dbReference type="PANTHER" id="PTHR45266:SF3">
    <property type="entry name" value="OXALOACETATE DECARBOXYLASE ALPHA CHAIN"/>
    <property type="match status" value="1"/>
</dbReference>
<dbReference type="EMBL" id="UINC01001587">
    <property type="protein sequence ID" value="SUZ84269.1"/>
    <property type="molecule type" value="Genomic_DNA"/>
</dbReference>
<dbReference type="InterPro" id="IPR050709">
    <property type="entry name" value="Biotin_Carboxyl_Carrier/Decarb"/>
</dbReference>
<name>A0A381R074_9ZZZZ</name>
<keyword evidence="4" id="KW-0276">Fatty acid metabolism</keyword>
<dbReference type="PRINTS" id="PR01071">
    <property type="entry name" value="ACOABIOTINCC"/>
</dbReference>
<evidence type="ECO:0000256" key="1">
    <source>
        <dbReference type="ARBA" id="ARBA00005194"/>
    </source>
</evidence>
<evidence type="ECO:0000256" key="4">
    <source>
        <dbReference type="ARBA" id="ARBA00022832"/>
    </source>
</evidence>
<dbReference type="PROSITE" id="PS50968">
    <property type="entry name" value="BIOTINYL_LIPOYL"/>
    <property type="match status" value="1"/>
</dbReference>
<reference evidence="9" key="1">
    <citation type="submission" date="2018-05" db="EMBL/GenBank/DDBJ databases">
        <authorList>
            <person name="Lanie J.A."/>
            <person name="Ng W.-L."/>
            <person name="Kazmierczak K.M."/>
            <person name="Andrzejewski T.M."/>
            <person name="Davidsen T.M."/>
            <person name="Wayne K.J."/>
            <person name="Tettelin H."/>
            <person name="Glass J.I."/>
            <person name="Rusch D."/>
            <person name="Podicherti R."/>
            <person name="Tsui H.-C.T."/>
            <person name="Winkler M.E."/>
        </authorList>
    </citation>
    <scope>NUCLEOTIDE SEQUENCE</scope>
</reference>
<dbReference type="AlphaFoldDB" id="A0A381R074"/>
<feature type="domain" description="Lipoyl-binding" evidence="8">
    <location>
        <begin position="1"/>
        <end position="70"/>
    </location>
</feature>
<dbReference type="Gene3D" id="2.40.50.100">
    <property type="match status" value="1"/>
</dbReference>